<keyword evidence="3" id="KW-1185">Reference proteome</keyword>
<sequence>MVRWVGDTPLPSVSPGDKELHPRGALQCVDETSGDITPEVKEIESTARVALCEETEEVAEPKEQEKNENDQHGKQAPTQLPNDGRLHYVGRLPKPRLRPKLPLSEAPPFAEGTYPSRHHAKSCGTTSSRKMPKAP</sequence>
<accession>A0AAV7W007</accession>
<name>A0AAV7W007_PLEWA</name>
<feature type="compositionally biased region" description="Basic and acidic residues" evidence="1">
    <location>
        <begin position="59"/>
        <end position="73"/>
    </location>
</feature>
<feature type="region of interest" description="Disordered" evidence="1">
    <location>
        <begin position="1"/>
        <end position="23"/>
    </location>
</feature>
<comment type="caution">
    <text evidence="2">The sequence shown here is derived from an EMBL/GenBank/DDBJ whole genome shotgun (WGS) entry which is preliminary data.</text>
</comment>
<dbReference type="Proteomes" id="UP001066276">
    <property type="component" value="Chromosome 1_2"/>
</dbReference>
<reference evidence="2" key="1">
    <citation type="journal article" date="2022" name="bioRxiv">
        <title>Sequencing and chromosome-scale assembly of the giantPleurodeles waltlgenome.</title>
        <authorList>
            <person name="Brown T."/>
            <person name="Elewa A."/>
            <person name="Iarovenko S."/>
            <person name="Subramanian E."/>
            <person name="Araus A.J."/>
            <person name="Petzold A."/>
            <person name="Susuki M."/>
            <person name="Suzuki K.-i.T."/>
            <person name="Hayashi T."/>
            <person name="Toyoda A."/>
            <person name="Oliveira C."/>
            <person name="Osipova E."/>
            <person name="Leigh N.D."/>
            <person name="Simon A."/>
            <person name="Yun M.H."/>
        </authorList>
    </citation>
    <scope>NUCLEOTIDE SEQUENCE</scope>
    <source>
        <strain evidence="2">20211129_DDA</strain>
        <tissue evidence="2">Liver</tissue>
    </source>
</reference>
<evidence type="ECO:0000313" key="3">
    <source>
        <dbReference type="Proteomes" id="UP001066276"/>
    </source>
</evidence>
<dbReference type="AlphaFoldDB" id="A0AAV7W007"/>
<dbReference type="EMBL" id="JANPWB010000002">
    <property type="protein sequence ID" value="KAJ1205650.1"/>
    <property type="molecule type" value="Genomic_DNA"/>
</dbReference>
<evidence type="ECO:0000256" key="1">
    <source>
        <dbReference type="SAM" id="MobiDB-lite"/>
    </source>
</evidence>
<organism evidence="2 3">
    <name type="scientific">Pleurodeles waltl</name>
    <name type="common">Iberian ribbed newt</name>
    <dbReference type="NCBI Taxonomy" id="8319"/>
    <lineage>
        <taxon>Eukaryota</taxon>
        <taxon>Metazoa</taxon>
        <taxon>Chordata</taxon>
        <taxon>Craniata</taxon>
        <taxon>Vertebrata</taxon>
        <taxon>Euteleostomi</taxon>
        <taxon>Amphibia</taxon>
        <taxon>Batrachia</taxon>
        <taxon>Caudata</taxon>
        <taxon>Salamandroidea</taxon>
        <taxon>Salamandridae</taxon>
        <taxon>Pleurodelinae</taxon>
        <taxon>Pleurodeles</taxon>
    </lineage>
</organism>
<proteinExistence type="predicted"/>
<evidence type="ECO:0000313" key="2">
    <source>
        <dbReference type="EMBL" id="KAJ1205650.1"/>
    </source>
</evidence>
<gene>
    <name evidence="2" type="ORF">NDU88_001078</name>
</gene>
<protein>
    <submittedName>
        <fullName evidence="2">Uncharacterized protein</fullName>
    </submittedName>
</protein>
<feature type="region of interest" description="Disordered" evidence="1">
    <location>
        <begin position="53"/>
        <end position="135"/>
    </location>
</feature>